<feature type="non-terminal residue" evidence="1">
    <location>
        <position position="1"/>
    </location>
</feature>
<name>A0A9N9IU26_9GLOM</name>
<reference evidence="1" key="1">
    <citation type="submission" date="2021-06" db="EMBL/GenBank/DDBJ databases">
        <authorList>
            <person name="Kallberg Y."/>
            <person name="Tangrot J."/>
            <person name="Rosling A."/>
        </authorList>
    </citation>
    <scope>NUCLEOTIDE SEQUENCE</scope>
    <source>
        <strain evidence="1">UK204</strain>
    </source>
</reference>
<dbReference type="Proteomes" id="UP000789570">
    <property type="component" value="Unassembled WGS sequence"/>
</dbReference>
<accession>A0A9N9IU26</accession>
<gene>
    <name evidence="1" type="ORF">FCALED_LOCUS16262</name>
</gene>
<dbReference type="EMBL" id="CAJVPQ010018115">
    <property type="protein sequence ID" value="CAG8750204.1"/>
    <property type="molecule type" value="Genomic_DNA"/>
</dbReference>
<keyword evidence="2" id="KW-1185">Reference proteome</keyword>
<sequence length="366" mass="41842">DEDSSIEKLTFEPHIAKLLLPYRRVLEEMRNHHIEEELQRAQNLSLMLKWSVVDYSLFKGPKFCPNLSRPAVNMNLLKSVLMETQNRNLRHAVIIVYNLITKEIVDNVNSNIRQWLARLFGVHKNEHCIIDSENHIKSQMWAKIFSDTFLISSEEIGVNWKYHHKIPGNGGCGSSRSDFAAVIFNGANQQFPFFITEFENDGFAVHKDAVAVVAETAFEYNRMLAVAYYLSEDEMNANCLHIGLVNGTTIYLSSMKVVYDETKSALIYTYENNGVTFKLHTEDQQADIVSVLKLVTYLRTNVYHNGVTLNILLNRTTDTRNGALLASLPRLPRKAVKSRLSEIEFTPSAKRVKYIDIGLNIEIQNV</sequence>
<organism evidence="1 2">
    <name type="scientific">Funneliformis caledonium</name>
    <dbReference type="NCBI Taxonomy" id="1117310"/>
    <lineage>
        <taxon>Eukaryota</taxon>
        <taxon>Fungi</taxon>
        <taxon>Fungi incertae sedis</taxon>
        <taxon>Mucoromycota</taxon>
        <taxon>Glomeromycotina</taxon>
        <taxon>Glomeromycetes</taxon>
        <taxon>Glomerales</taxon>
        <taxon>Glomeraceae</taxon>
        <taxon>Funneliformis</taxon>
    </lineage>
</organism>
<evidence type="ECO:0000313" key="2">
    <source>
        <dbReference type="Proteomes" id="UP000789570"/>
    </source>
</evidence>
<evidence type="ECO:0000313" key="1">
    <source>
        <dbReference type="EMBL" id="CAG8750204.1"/>
    </source>
</evidence>
<proteinExistence type="predicted"/>
<dbReference type="OrthoDB" id="2403345at2759"/>
<protein>
    <submittedName>
        <fullName evidence="1">9552_t:CDS:1</fullName>
    </submittedName>
</protein>
<comment type="caution">
    <text evidence="1">The sequence shown here is derived from an EMBL/GenBank/DDBJ whole genome shotgun (WGS) entry which is preliminary data.</text>
</comment>
<dbReference type="AlphaFoldDB" id="A0A9N9IU26"/>